<name>A0ABX4QLP8_PSETO</name>
<accession>A0ABX4QLP8</accession>
<dbReference type="EMBL" id="PHHD01000001">
    <property type="protein sequence ID" value="PKA77726.1"/>
    <property type="molecule type" value="Genomic_DNA"/>
</dbReference>
<dbReference type="RefSeq" id="WP_080520538.1">
    <property type="nucleotide sequence ID" value="NZ_PHHD01000001.1"/>
</dbReference>
<evidence type="ECO:0000313" key="2">
    <source>
        <dbReference type="EMBL" id="PKA77726.1"/>
    </source>
</evidence>
<organism evidence="1 3">
    <name type="scientific">Pseudomonas tolaasii NCPPB 2192</name>
    <dbReference type="NCBI Taxonomy" id="564423"/>
    <lineage>
        <taxon>Bacteria</taxon>
        <taxon>Pseudomonadati</taxon>
        <taxon>Pseudomonadota</taxon>
        <taxon>Gammaproteobacteria</taxon>
        <taxon>Pseudomonadales</taxon>
        <taxon>Pseudomonadaceae</taxon>
        <taxon>Pseudomonas</taxon>
    </lineage>
</organism>
<keyword evidence="3" id="KW-1185">Reference proteome</keyword>
<dbReference type="EMBL" id="PHHD01000001">
    <property type="protein sequence ID" value="PKA77716.1"/>
    <property type="molecule type" value="Genomic_DNA"/>
</dbReference>
<sequence length="109" mass="11922">MLTLTGLCHGFHTDNRTVGQNTFTENLILLEVQDVNQYGLPEVKTLKVKLSKKNMEQGLNNVWNQCKGKAVAVPVFVAAWASKAGNAGFDFYLSGDGKPQNLEVTLPKA</sequence>
<evidence type="ECO:0000313" key="3">
    <source>
        <dbReference type="Proteomes" id="UP000232891"/>
    </source>
</evidence>
<comment type="caution">
    <text evidence="1">The sequence shown here is derived from an EMBL/GenBank/DDBJ whole genome shotgun (WGS) entry which is preliminary data.</text>
</comment>
<protein>
    <submittedName>
        <fullName evidence="1">Uncharacterized protein</fullName>
    </submittedName>
</protein>
<reference evidence="1 3" key="1">
    <citation type="submission" date="2017-11" db="EMBL/GenBank/DDBJ databases">
        <title>Genome sequencing of a diverse group of Pseudomonas species.</title>
        <authorList>
            <person name="Loper J."/>
        </authorList>
    </citation>
    <scope>NUCLEOTIDE SEQUENCE [LARGE SCALE GENOMIC DNA]</scope>
    <source>
        <strain evidence="1 3">NCPPB 2192</strain>
    </source>
</reference>
<evidence type="ECO:0000313" key="1">
    <source>
        <dbReference type="EMBL" id="PKA77716.1"/>
    </source>
</evidence>
<dbReference type="GeneID" id="55847868"/>
<gene>
    <name evidence="1" type="ORF">ATI14_4774</name>
    <name evidence="2" type="ORF">ATI14_4784</name>
</gene>
<dbReference type="Pfam" id="PF17426">
    <property type="entry name" value="Putative_G5P"/>
    <property type="match status" value="1"/>
</dbReference>
<proteinExistence type="predicted"/>
<dbReference type="InterPro" id="IPR035411">
    <property type="entry name" value="Putative_G5P"/>
</dbReference>
<dbReference type="Proteomes" id="UP000232891">
    <property type="component" value="Unassembled WGS sequence"/>
</dbReference>